<evidence type="ECO:0000256" key="11">
    <source>
        <dbReference type="PROSITE-ProRule" id="PRU00169"/>
    </source>
</evidence>
<keyword evidence="12" id="KW-0472">Membrane</keyword>
<dbReference type="Pfam" id="PF02518">
    <property type="entry name" value="HATPase_c"/>
    <property type="match status" value="1"/>
</dbReference>
<dbReference type="InterPro" id="IPR036097">
    <property type="entry name" value="HisK_dim/P_sf"/>
</dbReference>
<dbReference type="EC" id="2.7.13.3" evidence="2"/>
<keyword evidence="5" id="KW-0547">Nucleotide-binding</keyword>
<dbReference type="CDD" id="cd00082">
    <property type="entry name" value="HisKA"/>
    <property type="match status" value="1"/>
</dbReference>
<sequence>MRTVFSYASAPLRVLFLLLFLLIQHASQAQIINIGALVEGANNISAQMQIFEDSTASMDIQEVSQQKFRLNSKSDFNFPFTNSVFWIKLDFSNKNQETDQWNLIWNNPVVEELIFYEYSPEDGQVSNQQVSNLADPKVFFFVSQEPTFSFELPKGVDKTIYLRLESKRGHYGEIVLMRSSDYHSYLISDLGIDAFTNGLLIFRLLLIGIISFFVVQDRFFRAYSIVMFIRTLGFWGLANVIGPVFSNDPLIIQKIDHFFYTLSPFCVLLFALGTLQMGKVSIWIKRLGLTIAGLSLSTNMILIADYQWYWLKLGMWFSVLSGVYTLSLYGYFILRKWPIQKYYSIPLMLVMVSNMLIMLRVLTELNFNGIFLLAFLLFVAEIIVFIVCLGKVFKQIESKKINVHQRLILEAEQNKRLKELDELKTSFFTNISHELRTPLTLMYGPAHELSKKYPQEKFVTLLTNNLSKLKNLVNELLDIHKLEAKKMKPEIIKGDIAAHLRLLVLSFSSLAESKKITLKIEESEAEFEGFYDQRMLVKIINNLMSNALKFTPEDGHILVKVGYLNNPNRLNLSITNSGNGIDDEHLPHIFERFYQGKNASSEGTGIGLALVKELVNVLKGEVRVESKQKQSTTFYIELPIDRNHWGNQISSEEAIIIPSIPEIQEEVKIEEESVSEVGKEILLIVEDNDDMREYIQLLLADDYDILLARDGVEGLAIASKEVPDIIICDAMMPNMDGLEFSKIIKSQLETSHVPILMLTAKTSVNSKIASYELGIDNYLTKPFDTRELKSIIHALGVNRKKLQQIYARELVDLKPNEIRVDSKEKQFLDSLKNYLEENFSNSDLTVSDIAASLKMSDTQMRRKLKGISNYSPNEYLRKFRLQKAASLLRSNSHSVGEVAYKVGFENLSYFSKVFQKEYGIIPSEYTSKSID</sequence>
<dbReference type="Pfam" id="PF07696">
    <property type="entry name" value="7TMR-DISMED2"/>
    <property type="match status" value="1"/>
</dbReference>
<dbReference type="SMART" id="SM00387">
    <property type="entry name" value="HATPase_c"/>
    <property type="match status" value="1"/>
</dbReference>
<dbReference type="SMART" id="SM00388">
    <property type="entry name" value="HisKA"/>
    <property type="match status" value="1"/>
</dbReference>
<dbReference type="Pfam" id="PF00072">
    <property type="entry name" value="Response_reg"/>
    <property type="match status" value="1"/>
</dbReference>
<evidence type="ECO:0000259" key="14">
    <source>
        <dbReference type="PROSITE" id="PS50109"/>
    </source>
</evidence>
<keyword evidence="6" id="KW-0418">Kinase</keyword>
<keyword evidence="3 11" id="KW-0597">Phosphoprotein</keyword>
<feature type="domain" description="HTH araC/xylS-type" evidence="13">
    <location>
        <begin position="829"/>
        <end position="928"/>
    </location>
</feature>
<feature type="transmembrane region" description="Helical" evidence="12">
    <location>
        <begin position="222"/>
        <end position="245"/>
    </location>
</feature>
<dbReference type="Pfam" id="PF12833">
    <property type="entry name" value="HTH_18"/>
    <property type="match status" value="1"/>
</dbReference>
<dbReference type="Gene3D" id="1.10.10.60">
    <property type="entry name" value="Homeodomain-like"/>
    <property type="match status" value="1"/>
</dbReference>
<dbReference type="PROSITE" id="PS50109">
    <property type="entry name" value="HIS_KIN"/>
    <property type="match status" value="1"/>
</dbReference>
<evidence type="ECO:0000256" key="3">
    <source>
        <dbReference type="ARBA" id="ARBA00022553"/>
    </source>
</evidence>
<dbReference type="Pfam" id="PF00512">
    <property type="entry name" value="HisKA"/>
    <property type="match status" value="1"/>
</dbReference>
<keyword evidence="12" id="KW-0812">Transmembrane</keyword>
<evidence type="ECO:0000259" key="15">
    <source>
        <dbReference type="PROSITE" id="PS50110"/>
    </source>
</evidence>
<accession>A0A150WZQ5</accession>
<dbReference type="Gene3D" id="3.40.50.2300">
    <property type="match status" value="1"/>
</dbReference>
<evidence type="ECO:0000256" key="12">
    <source>
        <dbReference type="SAM" id="Phobius"/>
    </source>
</evidence>
<dbReference type="STRING" id="279360.MB14_10755"/>
<comment type="caution">
    <text evidence="16">The sequence shown here is derived from an EMBL/GenBank/DDBJ whole genome shotgun (WGS) entry which is preliminary data.</text>
</comment>
<protein>
    <recommendedName>
        <fullName evidence="2">histidine kinase</fullName>
        <ecNumber evidence="2">2.7.13.3</ecNumber>
    </recommendedName>
</protein>
<feature type="domain" description="Response regulatory" evidence="15">
    <location>
        <begin position="681"/>
        <end position="796"/>
    </location>
</feature>
<comment type="catalytic activity">
    <reaction evidence="1">
        <text>ATP + protein L-histidine = ADP + protein N-phospho-L-histidine.</text>
        <dbReference type="EC" id="2.7.13.3"/>
    </reaction>
</comment>
<dbReference type="CDD" id="cd17574">
    <property type="entry name" value="REC_OmpR"/>
    <property type="match status" value="1"/>
</dbReference>
<dbReference type="Proteomes" id="UP000075583">
    <property type="component" value="Unassembled WGS sequence"/>
</dbReference>
<evidence type="ECO:0000256" key="8">
    <source>
        <dbReference type="ARBA" id="ARBA00023012"/>
    </source>
</evidence>
<feature type="transmembrane region" description="Helical" evidence="12">
    <location>
        <begin position="194"/>
        <end position="215"/>
    </location>
</feature>
<dbReference type="Gene3D" id="1.10.287.130">
    <property type="match status" value="1"/>
</dbReference>
<dbReference type="SUPFAM" id="SSF52172">
    <property type="entry name" value="CheY-like"/>
    <property type="match status" value="1"/>
</dbReference>
<reference evidence="16" key="1">
    <citation type="submission" date="2016-01" db="EMBL/GenBank/DDBJ databases">
        <title>Genome sequencing of Roseivirga ehrenbergii KMM 6017.</title>
        <authorList>
            <person name="Selvaratnam C."/>
            <person name="Thevarajoo S."/>
            <person name="Goh K.M."/>
            <person name="Ee R."/>
            <person name="Chan K.-G."/>
            <person name="Chong C.S."/>
        </authorList>
    </citation>
    <scope>NUCLEOTIDE SEQUENCE [LARGE SCALE GENOMIC DNA]</scope>
    <source>
        <strain evidence="16">KMM 6017</strain>
    </source>
</reference>
<keyword evidence="9" id="KW-0805">Transcription regulation</keyword>
<dbReference type="Gene3D" id="3.30.565.10">
    <property type="entry name" value="Histidine kinase-like ATPase, C-terminal domain"/>
    <property type="match status" value="1"/>
</dbReference>
<dbReference type="InterPro" id="IPR011622">
    <property type="entry name" value="7TMR_DISM_rcpt_extracell_dom2"/>
</dbReference>
<feature type="transmembrane region" description="Helical" evidence="12">
    <location>
        <begin position="369"/>
        <end position="390"/>
    </location>
</feature>
<evidence type="ECO:0000256" key="2">
    <source>
        <dbReference type="ARBA" id="ARBA00012438"/>
    </source>
</evidence>
<dbReference type="SMART" id="SM00342">
    <property type="entry name" value="HTH_ARAC"/>
    <property type="match status" value="1"/>
</dbReference>
<dbReference type="InterPro" id="IPR003594">
    <property type="entry name" value="HATPase_dom"/>
</dbReference>
<dbReference type="InterPro" id="IPR004358">
    <property type="entry name" value="Sig_transdc_His_kin-like_C"/>
</dbReference>
<evidence type="ECO:0000256" key="5">
    <source>
        <dbReference type="ARBA" id="ARBA00022741"/>
    </source>
</evidence>
<dbReference type="GO" id="GO:0005524">
    <property type="term" value="F:ATP binding"/>
    <property type="evidence" value="ECO:0007669"/>
    <property type="project" value="UniProtKB-KW"/>
</dbReference>
<keyword evidence="17" id="KW-1185">Reference proteome</keyword>
<dbReference type="PANTHER" id="PTHR43547:SF2">
    <property type="entry name" value="HYBRID SIGNAL TRANSDUCTION HISTIDINE KINASE C"/>
    <property type="match status" value="1"/>
</dbReference>
<evidence type="ECO:0000256" key="9">
    <source>
        <dbReference type="ARBA" id="ARBA00023015"/>
    </source>
</evidence>
<name>A0A150WZQ5_ROSEK</name>
<evidence type="ECO:0000256" key="1">
    <source>
        <dbReference type="ARBA" id="ARBA00000085"/>
    </source>
</evidence>
<dbReference type="GO" id="GO:0000155">
    <property type="term" value="F:phosphorelay sensor kinase activity"/>
    <property type="evidence" value="ECO:0007669"/>
    <property type="project" value="InterPro"/>
</dbReference>
<feature type="domain" description="Histidine kinase" evidence="14">
    <location>
        <begin position="430"/>
        <end position="642"/>
    </location>
</feature>
<feature type="modified residue" description="4-aspartylphosphate" evidence="11">
    <location>
        <position position="729"/>
    </location>
</feature>
<evidence type="ECO:0000256" key="10">
    <source>
        <dbReference type="ARBA" id="ARBA00023163"/>
    </source>
</evidence>
<dbReference type="SUPFAM" id="SSF46689">
    <property type="entry name" value="Homeodomain-like"/>
    <property type="match status" value="1"/>
</dbReference>
<keyword evidence="12" id="KW-1133">Transmembrane helix</keyword>
<dbReference type="FunFam" id="3.30.565.10:FF:000037">
    <property type="entry name" value="Hybrid sensor histidine kinase/response regulator"/>
    <property type="match status" value="1"/>
</dbReference>
<feature type="transmembrane region" description="Helical" evidence="12">
    <location>
        <begin position="315"/>
        <end position="334"/>
    </location>
</feature>
<dbReference type="InterPro" id="IPR005467">
    <property type="entry name" value="His_kinase_dom"/>
</dbReference>
<evidence type="ECO:0000259" key="13">
    <source>
        <dbReference type="PROSITE" id="PS01124"/>
    </source>
</evidence>
<dbReference type="GO" id="GO:0003700">
    <property type="term" value="F:DNA-binding transcription factor activity"/>
    <property type="evidence" value="ECO:0007669"/>
    <property type="project" value="InterPro"/>
</dbReference>
<keyword evidence="10" id="KW-0804">Transcription</keyword>
<evidence type="ECO:0000256" key="6">
    <source>
        <dbReference type="ARBA" id="ARBA00022777"/>
    </source>
</evidence>
<dbReference type="PROSITE" id="PS50110">
    <property type="entry name" value="RESPONSE_REGULATORY"/>
    <property type="match status" value="1"/>
</dbReference>
<dbReference type="InterPro" id="IPR018060">
    <property type="entry name" value="HTH_AraC"/>
</dbReference>
<dbReference type="PANTHER" id="PTHR43547">
    <property type="entry name" value="TWO-COMPONENT HISTIDINE KINASE"/>
    <property type="match status" value="1"/>
</dbReference>
<dbReference type="SMART" id="SM00448">
    <property type="entry name" value="REC"/>
    <property type="match status" value="1"/>
</dbReference>
<dbReference type="InterPro" id="IPR001789">
    <property type="entry name" value="Sig_transdc_resp-reg_receiver"/>
</dbReference>
<evidence type="ECO:0000313" key="17">
    <source>
        <dbReference type="Proteomes" id="UP000075583"/>
    </source>
</evidence>
<feature type="transmembrane region" description="Helical" evidence="12">
    <location>
        <begin position="257"/>
        <end position="275"/>
    </location>
</feature>
<gene>
    <name evidence="16" type="ORF">MB14_10755</name>
</gene>
<proteinExistence type="predicted"/>
<dbReference type="PRINTS" id="PR00344">
    <property type="entry name" value="BCTRLSENSOR"/>
</dbReference>
<dbReference type="InterPro" id="IPR011006">
    <property type="entry name" value="CheY-like_superfamily"/>
</dbReference>
<dbReference type="InterPro" id="IPR003661">
    <property type="entry name" value="HisK_dim/P_dom"/>
</dbReference>
<keyword evidence="8" id="KW-0902">Two-component regulatory system</keyword>
<dbReference type="OrthoDB" id="9797097at2"/>
<dbReference type="SUPFAM" id="SSF55874">
    <property type="entry name" value="ATPase domain of HSP90 chaperone/DNA topoisomerase II/histidine kinase"/>
    <property type="match status" value="1"/>
</dbReference>
<evidence type="ECO:0000256" key="7">
    <source>
        <dbReference type="ARBA" id="ARBA00022840"/>
    </source>
</evidence>
<evidence type="ECO:0000256" key="4">
    <source>
        <dbReference type="ARBA" id="ARBA00022679"/>
    </source>
</evidence>
<keyword evidence="4" id="KW-0808">Transferase</keyword>
<dbReference type="Gene3D" id="2.60.40.2380">
    <property type="match status" value="1"/>
</dbReference>
<feature type="transmembrane region" description="Helical" evidence="12">
    <location>
        <begin position="287"/>
        <end position="309"/>
    </location>
</feature>
<organism evidence="16 17">
    <name type="scientific">Roseivirga ehrenbergii (strain DSM 102268 / JCM 13514 / KCTC 12282 / NCIMB 14502 / KMM 6017)</name>
    <dbReference type="NCBI Taxonomy" id="279360"/>
    <lineage>
        <taxon>Bacteria</taxon>
        <taxon>Pseudomonadati</taxon>
        <taxon>Bacteroidota</taxon>
        <taxon>Cytophagia</taxon>
        <taxon>Cytophagales</taxon>
        <taxon>Roseivirgaceae</taxon>
        <taxon>Roseivirga</taxon>
    </lineage>
</organism>
<dbReference type="SUPFAM" id="SSF47384">
    <property type="entry name" value="Homodimeric domain of signal transducing histidine kinase"/>
    <property type="match status" value="1"/>
</dbReference>
<dbReference type="AlphaFoldDB" id="A0A150WZQ5"/>
<dbReference type="GO" id="GO:0043565">
    <property type="term" value="F:sequence-specific DNA binding"/>
    <property type="evidence" value="ECO:0007669"/>
    <property type="project" value="InterPro"/>
</dbReference>
<keyword evidence="7" id="KW-0067">ATP-binding</keyword>
<evidence type="ECO:0000313" key="16">
    <source>
        <dbReference type="EMBL" id="KYG71782.1"/>
    </source>
</evidence>
<dbReference type="InterPro" id="IPR036890">
    <property type="entry name" value="HATPase_C_sf"/>
</dbReference>
<dbReference type="InterPro" id="IPR009057">
    <property type="entry name" value="Homeodomain-like_sf"/>
</dbReference>
<dbReference type="EMBL" id="LQZQ01000050">
    <property type="protein sequence ID" value="KYG71782.1"/>
    <property type="molecule type" value="Genomic_DNA"/>
</dbReference>
<dbReference type="PROSITE" id="PS01124">
    <property type="entry name" value="HTH_ARAC_FAMILY_2"/>
    <property type="match status" value="1"/>
</dbReference>